<dbReference type="InterPro" id="IPR008032">
    <property type="entry name" value="DUF749"/>
</dbReference>
<dbReference type="OrthoDB" id="80045at2157"/>
<evidence type="ECO:0008006" key="3">
    <source>
        <dbReference type="Google" id="ProtNLM"/>
    </source>
</evidence>
<dbReference type="Pfam" id="PF05370">
    <property type="entry name" value="DUF749"/>
    <property type="match status" value="1"/>
</dbReference>
<dbReference type="AlphaFoldDB" id="A6UWI2"/>
<dbReference type="Proteomes" id="UP000001106">
    <property type="component" value="Chromosome"/>
</dbReference>
<dbReference type="KEGG" id="mae:Maeo_1278"/>
<organism evidence="1 2">
    <name type="scientific">Methanococcus aeolicus (strain ATCC BAA-1280 / DSM 17508 / OCM 812 / Nankai-3)</name>
    <dbReference type="NCBI Taxonomy" id="419665"/>
    <lineage>
        <taxon>Archaea</taxon>
        <taxon>Methanobacteriati</taxon>
        <taxon>Methanobacteriota</taxon>
        <taxon>Methanomada group</taxon>
        <taxon>Methanococci</taxon>
        <taxon>Methanococcales</taxon>
        <taxon>Methanococcaceae</taxon>
        <taxon>Methanococcus</taxon>
    </lineage>
</organism>
<proteinExistence type="predicted"/>
<evidence type="ECO:0000313" key="1">
    <source>
        <dbReference type="EMBL" id="ABR56854.1"/>
    </source>
</evidence>
<dbReference type="STRING" id="419665.Maeo_1278"/>
<dbReference type="RefSeq" id="WP_011973986.1">
    <property type="nucleotide sequence ID" value="NC_009635.1"/>
</dbReference>
<accession>A6UWI2</accession>
<gene>
    <name evidence="1" type="ordered locus">Maeo_1278</name>
</gene>
<reference evidence="1" key="1">
    <citation type="submission" date="2007-06" db="EMBL/GenBank/DDBJ databases">
        <title>Complete sequence of Methanococcus aeolicus Nankai-3.</title>
        <authorList>
            <consortium name="US DOE Joint Genome Institute"/>
            <person name="Copeland A."/>
            <person name="Lucas S."/>
            <person name="Lapidus A."/>
            <person name="Barry K."/>
            <person name="Glavina del Rio T."/>
            <person name="Dalin E."/>
            <person name="Tice H."/>
            <person name="Pitluck S."/>
            <person name="Chain P."/>
            <person name="Malfatti S."/>
            <person name="Shin M."/>
            <person name="Vergez L."/>
            <person name="Schmutz J."/>
            <person name="Larimer F."/>
            <person name="Land M."/>
            <person name="Hauser L."/>
            <person name="Kyrpides N."/>
            <person name="Lykidis A."/>
            <person name="Sieprawska-Lupa M."/>
            <person name="Whitman W.B."/>
            <person name="Richardson P."/>
        </authorList>
    </citation>
    <scope>NUCLEOTIDE SEQUENCE [LARGE SCALE GENOMIC DNA]</scope>
    <source>
        <strain evidence="1">Nankai-3</strain>
    </source>
</reference>
<dbReference type="InterPro" id="IPR035933">
    <property type="entry name" value="MTH1880"/>
</dbReference>
<dbReference type="Gene3D" id="3.30.160.120">
    <property type="entry name" value="Hypothetical protein MTH1880"/>
    <property type="match status" value="1"/>
</dbReference>
<protein>
    <recommendedName>
        <fullName evidence="3">DUF749 domain-containing protein</fullName>
    </recommendedName>
</protein>
<dbReference type="EMBL" id="CP000743">
    <property type="protein sequence ID" value="ABR56854.1"/>
    <property type="molecule type" value="Genomic_DNA"/>
</dbReference>
<name>A6UWI2_META3</name>
<dbReference type="GeneID" id="5327441"/>
<sequence length="96" mass="11016">MERTFIATLTGIVSVKEGLDSDMADYIVVRSKLDNRLLKDDDTVAIFNISGTTSYQAFFIDKDTTIEQIKSKLEELNSLMNHDSEEMLKEYIKNMK</sequence>
<dbReference type="HOGENOM" id="CLU_160441_0_0_2"/>
<keyword evidence="2" id="KW-1185">Reference proteome</keyword>
<dbReference type="SUPFAM" id="SSF75412">
    <property type="entry name" value="Hypothetical protein MTH1880"/>
    <property type="match status" value="1"/>
</dbReference>
<dbReference type="eggNOG" id="arCOG04905">
    <property type="taxonomic scope" value="Archaea"/>
</dbReference>
<evidence type="ECO:0000313" key="2">
    <source>
        <dbReference type="Proteomes" id="UP000001106"/>
    </source>
</evidence>